<keyword evidence="3 5" id="KW-1133">Transmembrane helix</keyword>
<evidence type="ECO:0000313" key="8">
    <source>
        <dbReference type="Proteomes" id="UP001596317"/>
    </source>
</evidence>
<comment type="caution">
    <text evidence="7">The sequence shown here is derived from an EMBL/GenBank/DDBJ whole genome shotgun (WGS) entry which is preliminary data.</text>
</comment>
<evidence type="ECO:0000256" key="2">
    <source>
        <dbReference type="ARBA" id="ARBA00022692"/>
    </source>
</evidence>
<gene>
    <name evidence="7" type="ORF">ACFP90_25510</name>
</gene>
<feature type="domain" description="Yip1" evidence="6">
    <location>
        <begin position="22"/>
        <end position="180"/>
    </location>
</feature>
<comment type="subcellular location">
    <subcellularLocation>
        <location evidence="1">Membrane</location>
        <topology evidence="1">Multi-pass membrane protein</topology>
    </subcellularLocation>
</comment>
<evidence type="ECO:0000256" key="4">
    <source>
        <dbReference type="ARBA" id="ARBA00023136"/>
    </source>
</evidence>
<dbReference type="InterPro" id="IPR006977">
    <property type="entry name" value="Yip1_dom"/>
</dbReference>
<dbReference type="Proteomes" id="UP001596317">
    <property type="component" value="Unassembled WGS sequence"/>
</dbReference>
<dbReference type="RefSeq" id="WP_224612738.1">
    <property type="nucleotide sequence ID" value="NZ_JAIQXV010000034.1"/>
</dbReference>
<protein>
    <submittedName>
        <fullName evidence="7">YIP1 family protein</fullName>
    </submittedName>
</protein>
<dbReference type="Pfam" id="PF04893">
    <property type="entry name" value="Yip1"/>
    <property type="match status" value="1"/>
</dbReference>
<proteinExistence type="predicted"/>
<keyword evidence="8" id="KW-1185">Reference proteome</keyword>
<keyword evidence="4 5" id="KW-0472">Membrane</keyword>
<dbReference type="EMBL" id="JBHSWB010000003">
    <property type="protein sequence ID" value="MFC6663391.1"/>
    <property type="molecule type" value="Genomic_DNA"/>
</dbReference>
<keyword evidence="2 5" id="KW-0812">Transmembrane</keyword>
<reference evidence="8" key="1">
    <citation type="journal article" date="2019" name="Int. J. Syst. Evol. Microbiol.">
        <title>The Global Catalogue of Microorganisms (GCM) 10K type strain sequencing project: providing services to taxonomists for standard genome sequencing and annotation.</title>
        <authorList>
            <consortium name="The Broad Institute Genomics Platform"/>
            <consortium name="The Broad Institute Genome Sequencing Center for Infectious Disease"/>
            <person name="Wu L."/>
            <person name="Ma J."/>
        </authorList>
    </citation>
    <scope>NUCLEOTIDE SEQUENCE [LARGE SCALE GENOMIC DNA]</scope>
    <source>
        <strain evidence="8">CCUG 63830</strain>
    </source>
</reference>
<organism evidence="7 8">
    <name type="scientific">Deinococcus multiflagellatus</name>
    <dbReference type="NCBI Taxonomy" id="1656887"/>
    <lineage>
        <taxon>Bacteria</taxon>
        <taxon>Thermotogati</taxon>
        <taxon>Deinococcota</taxon>
        <taxon>Deinococci</taxon>
        <taxon>Deinococcales</taxon>
        <taxon>Deinococcaceae</taxon>
        <taxon>Deinococcus</taxon>
    </lineage>
</organism>
<evidence type="ECO:0000256" key="1">
    <source>
        <dbReference type="ARBA" id="ARBA00004141"/>
    </source>
</evidence>
<feature type="transmembrane region" description="Helical" evidence="5">
    <location>
        <begin position="75"/>
        <end position="97"/>
    </location>
</feature>
<accession>A0ABW1ZQZ5</accession>
<feature type="transmembrane region" description="Helical" evidence="5">
    <location>
        <begin position="134"/>
        <end position="154"/>
    </location>
</feature>
<evidence type="ECO:0000256" key="3">
    <source>
        <dbReference type="ARBA" id="ARBA00022989"/>
    </source>
</evidence>
<feature type="transmembrane region" description="Helical" evidence="5">
    <location>
        <begin position="44"/>
        <end position="63"/>
    </location>
</feature>
<feature type="transmembrane region" description="Helical" evidence="5">
    <location>
        <begin position="166"/>
        <end position="190"/>
    </location>
</feature>
<evidence type="ECO:0000313" key="7">
    <source>
        <dbReference type="EMBL" id="MFC6663391.1"/>
    </source>
</evidence>
<evidence type="ECO:0000256" key="5">
    <source>
        <dbReference type="SAM" id="Phobius"/>
    </source>
</evidence>
<feature type="transmembrane region" description="Helical" evidence="5">
    <location>
        <begin position="109"/>
        <end position="128"/>
    </location>
</feature>
<sequence length="193" mass="20719">MIPPTRTPVDASFRDMFAQSAAVLAQPSTATFERFERRGGTPQAFTYVLLAAGISAVIAAFFAMFHTDVTVLGQLFTRLISIPVQFAVFTGAVYLIGRTFFQGTGTYPEVAYSFALFFVPLTIAGTLIGVIPLLGWLISALISLVMVYFGFLAVRSSMNMRDAAGAAITLVLAGLAHWVVGGLLLLVLLAPFR</sequence>
<name>A0ABW1ZQZ5_9DEIO</name>
<evidence type="ECO:0000259" key="6">
    <source>
        <dbReference type="Pfam" id="PF04893"/>
    </source>
</evidence>